<feature type="chain" id="PRO_5005487469" evidence="1">
    <location>
        <begin position="22"/>
        <end position="55"/>
    </location>
</feature>
<name>A0A0K2T562_LEPSM</name>
<evidence type="ECO:0000256" key="1">
    <source>
        <dbReference type="SAM" id="SignalP"/>
    </source>
</evidence>
<keyword evidence="1" id="KW-0732">Signal</keyword>
<evidence type="ECO:0000313" key="2">
    <source>
        <dbReference type="EMBL" id="CDW20920.1"/>
    </source>
</evidence>
<protein>
    <submittedName>
        <fullName evidence="2">Uncharacterized protein</fullName>
    </submittedName>
</protein>
<feature type="signal peptide" evidence="1">
    <location>
        <begin position="1"/>
        <end position="21"/>
    </location>
</feature>
<dbReference type="AlphaFoldDB" id="A0A0K2T562"/>
<sequence>MASLFLIILDIVVLASPYSLASSQMRSPSSLRLRMSNFVSREITLRLYLVPISCI</sequence>
<accession>A0A0K2T562</accession>
<dbReference type="EMBL" id="HACA01003559">
    <property type="protein sequence ID" value="CDW20920.1"/>
    <property type="molecule type" value="Transcribed_RNA"/>
</dbReference>
<proteinExistence type="predicted"/>
<organism evidence="2">
    <name type="scientific">Lepeophtheirus salmonis</name>
    <name type="common">Salmon louse</name>
    <name type="synonym">Caligus salmonis</name>
    <dbReference type="NCBI Taxonomy" id="72036"/>
    <lineage>
        <taxon>Eukaryota</taxon>
        <taxon>Metazoa</taxon>
        <taxon>Ecdysozoa</taxon>
        <taxon>Arthropoda</taxon>
        <taxon>Crustacea</taxon>
        <taxon>Multicrustacea</taxon>
        <taxon>Hexanauplia</taxon>
        <taxon>Copepoda</taxon>
        <taxon>Siphonostomatoida</taxon>
        <taxon>Caligidae</taxon>
        <taxon>Lepeophtheirus</taxon>
    </lineage>
</organism>
<reference evidence="2" key="1">
    <citation type="submission" date="2014-05" db="EMBL/GenBank/DDBJ databases">
        <authorList>
            <person name="Chronopoulou M."/>
        </authorList>
    </citation>
    <scope>NUCLEOTIDE SEQUENCE</scope>
    <source>
        <tissue evidence="2">Whole organism</tissue>
    </source>
</reference>